<keyword evidence="3" id="KW-0050">Antiport</keyword>
<dbReference type="GO" id="GO:0005509">
    <property type="term" value="F:calcium ion binding"/>
    <property type="evidence" value="ECO:0007669"/>
    <property type="project" value="InterPro"/>
</dbReference>
<reference evidence="10 11" key="1">
    <citation type="journal article" date="2022" name="G3 (Bethesda)">
        <title>Whole-genome sequence and methylome profiling of the almond [Prunus dulcis (Mill.) D.A. Webb] cultivar 'Nonpareil'.</title>
        <authorList>
            <person name="D'Amico-Willman K.M."/>
            <person name="Ouma W.Z."/>
            <person name="Meulia T."/>
            <person name="Sideli G.M."/>
            <person name="Gradziel T.M."/>
            <person name="Fresnedo-Ramirez J."/>
        </authorList>
    </citation>
    <scope>NUCLEOTIDE SEQUENCE [LARGE SCALE GENOMIC DNA]</scope>
    <source>
        <strain evidence="10">Clone GOH B32 T37-40</strain>
    </source>
</reference>
<keyword evidence="5 8" id="KW-1133">Transmembrane helix</keyword>
<feature type="transmembrane region" description="Helical" evidence="8">
    <location>
        <begin position="76"/>
        <end position="102"/>
    </location>
</feature>
<evidence type="ECO:0000256" key="3">
    <source>
        <dbReference type="ARBA" id="ARBA00022449"/>
    </source>
</evidence>
<dbReference type="EMBL" id="JAJFAZ020000004">
    <property type="protein sequence ID" value="KAI5331286.1"/>
    <property type="molecule type" value="Genomic_DNA"/>
</dbReference>
<dbReference type="GO" id="GO:0016020">
    <property type="term" value="C:membrane"/>
    <property type="evidence" value="ECO:0007669"/>
    <property type="project" value="InterPro"/>
</dbReference>
<evidence type="ECO:0000256" key="7">
    <source>
        <dbReference type="ARBA" id="ARBA00023136"/>
    </source>
</evidence>
<evidence type="ECO:0000256" key="1">
    <source>
        <dbReference type="ARBA" id="ARBA00004127"/>
    </source>
</evidence>
<comment type="subcellular location">
    <subcellularLocation>
        <location evidence="1">Endomembrane system</location>
        <topology evidence="1">Multi-pass membrane protein</topology>
    </subcellularLocation>
</comment>
<dbReference type="Pfam" id="PF01699">
    <property type="entry name" value="Na_Ca_ex"/>
    <property type="match status" value="1"/>
</dbReference>
<sequence length="579" mass="64139">MDLWSKYRGIDSVKLVIQIALLTILLILQLVHFGSSRFVRDSDLISDGSIIENKITQPSILEVVDLQADTVTCEPVYGFLPCATSVWGLLFLIIVYEVLLSLADQYVSAGSELFFELFGTGIFGASAFHMLGMIPQVGLVLVTGVTGSTETAEAMAEMNMGLLAGSAIMLLTLVWGSVVAFGSHDLSVSQTSSNTENKKSFSLTGYGVTTDVETKATARIMMFSLIPFLVLQVAKMLSSSSGIRVVILVSLLIAFAFLVIYCIYQIMQPWIQKRRLDFVMRKYAHKNLLQSLLTVGGNPNVSIIQGLFHKLDQNNNTYISSHELRALILGIQIEEVGLDDDDYAAKVMEEFDIPGDSQIVETEFVNGISKWINPAKPSANGSSHEHKWFFRRNPKNEKTKEDQKRLVAKKKKAKGADKSWTNLVKAAYLLILGTGITVLLAVPLMQTMKEFSTAASIPSFLTSYILIPWATNYRLALRSVASAREKTDNAISLTLSEIYNGVFMNNIMGLTIFLALVYIRNLSWEVSAESLVVLIICTVMGLSTSFSRKFPFWTSVIAYILYPVSLLLVYVLTTFFGWS</sequence>
<dbReference type="GO" id="GO:0015369">
    <property type="term" value="F:calcium:proton antiporter activity"/>
    <property type="evidence" value="ECO:0007669"/>
    <property type="project" value="TreeGrafter"/>
</dbReference>
<feature type="transmembrane region" description="Helical" evidence="8">
    <location>
        <begin position="526"/>
        <end position="544"/>
    </location>
</feature>
<evidence type="ECO:0000256" key="8">
    <source>
        <dbReference type="SAM" id="Phobius"/>
    </source>
</evidence>
<feature type="transmembrane region" description="Helical" evidence="8">
    <location>
        <begin position="498"/>
        <end position="520"/>
    </location>
</feature>
<keyword evidence="7 8" id="KW-0472">Membrane</keyword>
<feature type="transmembrane region" description="Helical" evidence="8">
    <location>
        <begin position="457"/>
        <end position="477"/>
    </location>
</feature>
<organism evidence="10 11">
    <name type="scientific">Prunus dulcis</name>
    <name type="common">Almond</name>
    <name type="synonym">Amygdalus dulcis</name>
    <dbReference type="NCBI Taxonomy" id="3755"/>
    <lineage>
        <taxon>Eukaryota</taxon>
        <taxon>Viridiplantae</taxon>
        <taxon>Streptophyta</taxon>
        <taxon>Embryophyta</taxon>
        <taxon>Tracheophyta</taxon>
        <taxon>Spermatophyta</taxon>
        <taxon>Magnoliopsida</taxon>
        <taxon>eudicotyledons</taxon>
        <taxon>Gunneridae</taxon>
        <taxon>Pentapetalae</taxon>
        <taxon>rosids</taxon>
        <taxon>fabids</taxon>
        <taxon>Rosales</taxon>
        <taxon>Rosaceae</taxon>
        <taxon>Amygdaloideae</taxon>
        <taxon>Amygdaleae</taxon>
        <taxon>Prunus</taxon>
    </lineage>
</organism>
<keyword evidence="6" id="KW-0406">Ion transport</keyword>
<dbReference type="InterPro" id="IPR004837">
    <property type="entry name" value="NaCa_Exmemb"/>
</dbReference>
<dbReference type="GO" id="GO:0006874">
    <property type="term" value="P:intracellular calcium ion homeostasis"/>
    <property type="evidence" value="ECO:0007669"/>
    <property type="project" value="TreeGrafter"/>
</dbReference>
<dbReference type="InterPro" id="IPR011992">
    <property type="entry name" value="EF-hand-dom_pair"/>
</dbReference>
<dbReference type="SUPFAM" id="SSF47473">
    <property type="entry name" value="EF-hand"/>
    <property type="match status" value="1"/>
</dbReference>
<feature type="transmembrane region" description="Helical" evidence="8">
    <location>
        <begin position="162"/>
        <end position="182"/>
    </location>
</feature>
<dbReference type="PANTHER" id="PTHR31503:SF80">
    <property type="entry name" value="EF-HAND DOMAIN-CONTAINING PROTEIN"/>
    <property type="match status" value="1"/>
</dbReference>
<evidence type="ECO:0000256" key="2">
    <source>
        <dbReference type="ARBA" id="ARBA00022448"/>
    </source>
</evidence>
<protein>
    <recommendedName>
        <fullName evidence="9">EF-hand domain-containing protein</fullName>
    </recommendedName>
</protein>
<proteinExistence type="predicted"/>
<feature type="transmembrane region" description="Helical" evidence="8">
    <location>
        <begin position="12"/>
        <end position="31"/>
    </location>
</feature>
<dbReference type="Proteomes" id="UP001054821">
    <property type="component" value="Chromosome 4"/>
</dbReference>
<feature type="transmembrane region" description="Helical" evidence="8">
    <location>
        <begin position="426"/>
        <end position="445"/>
    </location>
</feature>
<evidence type="ECO:0000313" key="10">
    <source>
        <dbReference type="EMBL" id="KAI5331286.1"/>
    </source>
</evidence>
<feature type="transmembrane region" description="Helical" evidence="8">
    <location>
        <begin position="114"/>
        <end position="142"/>
    </location>
</feature>
<name>A0AAD4VV03_PRUDU</name>
<dbReference type="Pfam" id="PF13499">
    <property type="entry name" value="EF-hand_7"/>
    <property type="match status" value="1"/>
</dbReference>
<dbReference type="PROSITE" id="PS50222">
    <property type="entry name" value="EF_HAND_2"/>
    <property type="match status" value="1"/>
</dbReference>
<accession>A0AAD4VV03</accession>
<evidence type="ECO:0000259" key="9">
    <source>
        <dbReference type="PROSITE" id="PS50222"/>
    </source>
</evidence>
<dbReference type="AlphaFoldDB" id="A0AAD4VV03"/>
<feature type="domain" description="EF-hand" evidence="9">
    <location>
        <begin position="299"/>
        <end position="334"/>
    </location>
</feature>
<keyword evidence="4 8" id="KW-0812">Transmembrane</keyword>
<dbReference type="InterPro" id="IPR004713">
    <property type="entry name" value="CaH_exchang"/>
</dbReference>
<dbReference type="Gene3D" id="1.10.238.10">
    <property type="entry name" value="EF-hand"/>
    <property type="match status" value="1"/>
</dbReference>
<comment type="caution">
    <text evidence="10">The sequence shown here is derived from an EMBL/GenBank/DDBJ whole genome shotgun (WGS) entry which is preliminary data.</text>
</comment>
<evidence type="ECO:0000256" key="6">
    <source>
        <dbReference type="ARBA" id="ARBA00023065"/>
    </source>
</evidence>
<keyword evidence="2" id="KW-0813">Transport</keyword>
<dbReference type="InterPro" id="IPR002048">
    <property type="entry name" value="EF_hand_dom"/>
</dbReference>
<dbReference type="PANTHER" id="PTHR31503">
    <property type="entry name" value="VACUOLAR CALCIUM ION TRANSPORTER"/>
    <property type="match status" value="1"/>
</dbReference>
<evidence type="ECO:0000256" key="5">
    <source>
        <dbReference type="ARBA" id="ARBA00022989"/>
    </source>
</evidence>
<keyword evidence="11" id="KW-1185">Reference proteome</keyword>
<gene>
    <name evidence="10" type="ORF">L3X38_021412</name>
</gene>
<feature type="transmembrane region" description="Helical" evidence="8">
    <location>
        <begin position="243"/>
        <end position="264"/>
    </location>
</feature>
<dbReference type="GO" id="GO:0012505">
    <property type="term" value="C:endomembrane system"/>
    <property type="evidence" value="ECO:0007669"/>
    <property type="project" value="UniProtKB-SubCell"/>
</dbReference>
<evidence type="ECO:0000256" key="4">
    <source>
        <dbReference type="ARBA" id="ARBA00022692"/>
    </source>
</evidence>
<feature type="transmembrane region" description="Helical" evidence="8">
    <location>
        <begin position="556"/>
        <end position="578"/>
    </location>
</feature>
<evidence type="ECO:0000313" key="11">
    <source>
        <dbReference type="Proteomes" id="UP001054821"/>
    </source>
</evidence>